<dbReference type="RefSeq" id="WP_148775346.1">
    <property type="nucleotide sequence ID" value="NZ_VSSS01000042.1"/>
</dbReference>
<dbReference type="InterPro" id="IPR018580">
    <property type="entry name" value="Uncharacterised_YfhO"/>
</dbReference>
<feature type="transmembrane region" description="Helical" evidence="2">
    <location>
        <begin position="171"/>
        <end position="190"/>
    </location>
</feature>
<keyword evidence="2" id="KW-0472">Membrane</keyword>
<feature type="transmembrane region" description="Helical" evidence="2">
    <location>
        <begin position="50"/>
        <end position="72"/>
    </location>
</feature>
<protein>
    <submittedName>
        <fullName evidence="3">YfhO family protein</fullName>
    </submittedName>
</protein>
<sequence length="861" mass="93946">MVREVPQGRYVGAGGDRKSEADRGGMLGRRGFSVFTIFAKHESDGNDRRLLGRCALAAICLIVAAFPDVIFFKASLSNANIVNITYDQQKKVRFLPERENRSIYDGLTDPGGAAFQSEPGIQFVRRSFRDGQSIYWNPYSATGAYGPETLVDIKTSPLSIATALLGGSDGVFHAVFLFFNLIAVFCLLALLTIEFRLSFVAALGGGVTYLLNGYYVANMGSNVSQTWLYFPVLTLALVSFARRPSALKMTGISCGAGLILATTFLPTTILTMATALLVGAAASVGHSISRERKLGSISRSAGGLIAGQLGGVALALLALAIVYLPIFEALKYMGTGDFYAKRQFFPTNLFNLISLFTPKHAFESYVAATPQLAVMRGNFAFHQGIIGALLATQIARPWPVFQRTILIPLCAMLLLLIARVYGVAGVSSVIDAIPVLGNLGEQYVWISIGLIFTIIVALGLHGLQNGGLRWIPLLVGAAVIGGAFAYTTLLWGKENIKEPLYLAVTLALLEAGVALIILRRTRVASIVVASSLVVLSWGELTFDLNHYKPVRYDRFLEPAPFIGVLQKQGGLHRIASYGQPGVPPEYGSAYGLYQIGSMNFQLFPRYEDLFNRLILPNPAQRWETFATLVLAPDTDFLNLPGLDFLGVRFLVLPATYGRLRHFVADSGWKTIYEDPKFAIVENPNPLPRALIVHQVSEGRQTPLDIDRSPRDVVTSDDPVFIAEARARGILGPNAEPPSQSEHAEITRYDHTRLEISASVSQKGVLVLNDAWHPNWRVWVDGEERHLGLVNQAFRGVLLDPGKHVVEMRYAPRTFLIGKIFSGIGLAVLVCLVLFRRWIDPRLAALMGRAADGASAQVRHAG</sequence>
<feature type="transmembrane region" description="Helical" evidence="2">
    <location>
        <begin position="405"/>
        <end position="430"/>
    </location>
</feature>
<evidence type="ECO:0000313" key="4">
    <source>
        <dbReference type="Proteomes" id="UP000324758"/>
    </source>
</evidence>
<name>A0A5D3KBA2_9BRAD</name>
<feature type="transmembrane region" description="Helical" evidence="2">
    <location>
        <begin position="470"/>
        <end position="488"/>
    </location>
</feature>
<feature type="transmembrane region" description="Helical" evidence="2">
    <location>
        <begin position="197"/>
        <end position="217"/>
    </location>
</feature>
<feature type="transmembrane region" description="Helical" evidence="2">
    <location>
        <begin position="223"/>
        <end position="241"/>
    </location>
</feature>
<dbReference type="Proteomes" id="UP000324758">
    <property type="component" value="Unassembled WGS sequence"/>
</dbReference>
<evidence type="ECO:0000256" key="2">
    <source>
        <dbReference type="SAM" id="Phobius"/>
    </source>
</evidence>
<keyword evidence="2" id="KW-1133">Transmembrane helix</keyword>
<accession>A0A5D3KBA2</accession>
<proteinExistence type="predicted"/>
<reference evidence="3 4" key="1">
    <citation type="submission" date="2019-08" db="EMBL/GenBank/DDBJ databases">
        <title>Bradyrhizobium hipponensis sp. nov., a rhizobium isolated from a Lupinus angustifolius root nodule in Tunisia.</title>
        <authorList>
            <person name="Off K."/>
            <person name="Rejili M."/>
            <person name="Mars M."/>
            <person name="Brachmann A."/>
            <person name="Marin M."/>
        </authorList>
    </citation>
    <scope>NUCLEOTIDE SEQUENCE [LARGE SCALE GENOMIC DNA]</scope>
    <source>
        <strain evidence="3 4">CTAW71</strain>
    </source>
</reference>
<feature type="transmembrane region" description="Helical" evidence="2">
    <location>
        <begin position="815"/>
        <end position="838"/>
    </location>
</feature>
<dbReference type="OrthoDB" id="9772884at2"/>
<organism evidence="3 4">
    <name type="scientific">Bradyrhizobium rifense</name>
    <dbReference type="NCBI Taxonomy" id="515499"/>
    <lineage>
        <taxon>Bacteria</taxon>
        <taxon>Pseudomonadati</taxon>
        <taxon>Pseudomonadota</taxon>
        <taxon>Alphaproteobacteria</taxon>
        <taxon>Hyphomicrobiales</taxon>
        <taxon>Nitrobacteraceae</taxon>
        <taxon>Bradyrhizobium</taxon>
    </lineage>
</organism>
<feature type="transmembrane region" description="Helical" evidence="2">
    <location>
        <begin position="442"/>
        <end position="463"/>
    </location>
</feature>
<keyword evidence="2" id="KW-0812">Transmembrane</keyword>
<evidence type="ECO:0000313" key="3">
    <source>
        <dbReference type="EMBL" id="TYL91759.1"/>
    </source>
</evidence>
<feature type="region of interest" description="Disordered" evidence="1">
    <location>
        <begin position="1"/>
        <end position="24"/>
    </location>
</feature>
<dbReference type="EMBL" id="VSSS01000042">
    <property type="protein sequence ID" value="TYL91759.1"/>
    <property type="molecule type" value="Genomic_DNA"/>
</dbReference>
<evidence type="ECO:0000256" key="1">
    <source>
        <dbReference type="SAM" id="MobiDB-lite"/>
    </source>
</evidence>
<gene>
    <name evidence="3" type="ORF">FXB40_27980</name>
</gene>
<dbReference type="PANTHER" id="PTHR38454:SF1">
    <property type="entry name" value="INTEGRAL MEMBRANE PROTEIN"/>
    <property type="match status" value="1"/>
</dbReference>
<comment type="caution">
    <text evidence="3">The sequence shown here is derived from an EMBL/GenBank/DDBJ whole genome shotgun (WGS) entry which is preliminary data.</text>
</comment>
<dbReference type="Pfam" id="PF09586">
    <property type="entry name" value="YfhO"/>
    <property type="match status" value="1"/>
</dbReference>
<dbReference type="AlphaFoldDB" id="A0A5D3KBA2"/>
<feature type="transmembrane region" description="Helical" evidence="2">
    <location>
        <begin position="301"/>
        <end position="324"/>
    </location>
</feature>
<feature type="transmembrane region" description="Helical" evidence="2">
    <location>
        <begin position="253"/>
        <end position="281"/>
    </location>
</feature>
<dbReference type="PANTHER" id="PTHR38454">
    <property type="entry name" value="INTEGRAL MEMBRANE PROTEIN-RELATED"/>
    <property type="match status" value="1"/>
</dbReference>
<keyword evidence="4" id="KW-1185">Reference proteome</keyword>
<feature type="transmembrane region" description="Helical" evidence="2">
    <location>
        <begin position="500"/>
        <end position="518"/>
    </location>
</feature>